<feature type="transmembrane region" description="Helical" evidence="1">
    <location>
        <begin position="16"/>
        <end position="35"/>
    </location>
</feature>
<accession>A0AAP0R3V5</accession>
<feature type="domain" description="DUF4220" evidence="2">
    <location>
        <begin position="52"/>
        <end position="371"/>
    </location>
</feature>
<organism evidence="3 4">
    <name type="scientific">Citrus x changshan-huyou</name>
    <dbReference type="NCBI Taxonomy" id="2935761"/>
    <lineage>
        <taxon>Eukaryota</taxon>
        <taxon>Viridiplantae</taxon>
        <taxon>Streptophyta</taxon>
        <taxon>Embryophyta</taxon>
        <taxon>Tracheophyta</taxon>
        <taxon>Spermatophyta</taxon>
        <taxon>Magnoliopsida</taxon>
        <taxon>eudicotyledons</taxon>
        <taxon>Gunneridae</taxon>
        <taxon>Pentapetalae</taxon>
        <taxon>rosids</taxon>
        <taxon>malvids</taxon>
        <taxon>Sapindales</taxon>
        <taxon>Rutaceae</taxon>
        <taxon>Aurantioideae</taxon>
        <taxon>Citrus</taxon>
    </lineage>
</organism>
<feature type="transmembrane region" description="Helical" evidence="1">
    <location>
        <begin position="89"/>
        <end position="108"/>
    </location>
</feature>
<proteinExistence type="predicted"/>
<protein>
    <recommendedName>
        <fullName evidence="2">DUF4220 domain-containing protein</fullName>
    </recommendedName>
</protein>
<evidence type="ECO:0000256" key="1">
    <source>
        <dbReference type="SAM" id="Phobius"/>
    </source>
</evidence>
<evidence type="ECO:0000259" key="2">
    <source>
        <dbReference type="Pfam" id="PF13968"/>
    </source>
</evidence>
<evidence type="ECO:0000313" key="3">
    <source>
        <dbReference type="EMBL" id="KAK9230596.1"/>
    </source>
</evidence>
<dbReference type="PANTHER" id="PTHR31325">
    <property type="entry name" value="OS01G0798800 PROTEIN-RELATED"/>
    <property type="match status" value="1"/>
</dbReference>
<sequence length="708" mass="80765">MVNPIPESVKKTWDNWNIRGVILFSLLLQTVLILLAPLRKGMGYKLIILLIWSAYFLADSAATFAIGLIAERATNSQTPTKSNELLVLWAPFLLLHLGGPDTITAVALEDNELWLRQLFGLIFQAGFTFYVFLLSLPGNKLFVPTILVFIAGIIKCFERTRAMYLASWEKFRESTIIELAKDVKVNQGGDYLQVACEYFQIFRGVVVDLFSNFTDFPFEGPSSFGIFGPEDALRIIEVELNLVYEVLHTKIQVTHSVTLRFICFGSLVAALSVFYFQVEKHGLNDFDLGVTYTLFLGGIALDVISFFMGNFSEWTFAALRNHHKSCIARIIRWFLNLKSSKWQQSRIGGKHEVFVFATPFLLRRWSGSVSGLSAIKAHQSKRYGIDKFFQFIAINTYRVIKFVQIDKIIACFGLADIASEIRIKTSVSQGPLTKELWVFIFGEIKRKAKNADEIRGKAESGHYTEVNDPEVGTIKIPNFAYDPEAEIRKGLRKLFSAKGDCTLKELDTNGDLIQFVEIYFGEVKFSFEESIIFWHSATDFLYEETAKEEEISDEKTCNDREFSKILSDYMMYLLVLKPTMLNSLLDWEPTMLNSKPNFRFEALRAATTGELSSSRYSPATTAEANRSIYSMPLDQAKRIVDRLHSLDYLKDKKWEIVSKVWVELMSYAACHSRATRTHVQQVSNGRELFTFVWVLMAHFGLVEPISEN</sequence>
<comment type="caution">
    <text evidence="3">The sequence shown here is derived from an EMBL/GenBank/DDBJ whole genome shotgun (WGS) entry which is preliminary data.</text>
</comment>
<keyword evidence="1" id="KW-0472">Membrane</keyword>
<keyword evidence="4" id="KW-1185">Reference proteome</keyword>
<dbReference type="InterPro" id="IPR025315">
    <property type="entry name" value="DUF4220"/>
</dbReference>
<dbReference type="Pfam" id="PF04578">
    <property type="entry name" value="DUF594"/>
    <property type="match status" value="1"/>
</dbReference>
<feature type="transmembrane region" description="Helical" evidence="1">
    <location>
        <begin position="257"/>
        <end position="278"/>
    </location>
</feature>
<gene>
    <name evidence="3" type="ORF">WN944_023568</name>
</gene>
<name>A0AAP0R3V5_9ROSI</name>
<dbReference type="AlphaFoldDB" id="A0AAP0R3V5"/>
<dbReference type="EMBL" id="JBCGBO010000001">
    <property type="protein sequence ID" value="KAK9230596.1"/>
    <property type="molecule type" value="Genomic_DNA"/>
</dbReference>
<reference evidence="3 4" key="1">
    <citation type="submission" date="2024-05" db="EMBL/GenBank/DDBJ databases">
        <title>Haplotype-resolved chromosome-level genome assembly of Huyou (Citrus changshanensis).</title>
        <authorList>
            <person name="Miao C."/>
            <person name="Chen W."/>
            <person name="Wu Y."/>
            <person name="Wang L."/>
            <person name="Zhao S."/>
            <person name="Grierson D."/>
            <person name="Xu C."/>
            <person name="Chen K."/>
        </authorList>
    </citation>
    <scope>NUCLEOTIDE SEQUENCE [LARGE SCALE GENOMIC DNA]</scope>
    <source>
        <strain evidence="3">01-14</strain>
        <tissue evidence="3">Leaf</tissue>
    </source>
</reference>
<feature type="transmembrane region" description="Helical" evidence="1">
    <location>
        <begin position="141"/>
        <end position="157"/>
    </location>
</feature>
<keyword evidence="1" id="KW-0812">Transmembrane</keyword>
<dbReference type="Pfam" id="PF13968">
    <property type="entry name" value="DUF4220"/>
    <property type="match status" value="1"/>
</dbReference>
<feature type="transmembrane region" description="Helical" evidence="1">
    <location>
        <begin position="290"/>
        <end position="311"/>
    </location>
</feature>
<dbReference type="InterPro" id="IPR007658">
    <property type="entry name" value="DUF594"/>
</dbReference>
<feature type="transmembrane region" description="Helical" evidence="1">
    <location>
        <begin position="115"/>
        <end position="135"/>
    </location>
</feature>
<evidence type="ECO:0000313" key="4">
    <source>
        <dbReference type="Proteomes" id="UP001428341"/>
    </source>
</evidence>
<feature type="transmembrane region" description="Helical" evidence="1">
    <location>
        <begin position="47"/>
        <end position="69"/>
    </location>
</feature>
<keyword evidence="1" id="KW-1133">Transmembrane helix</keyword>
<dbReference type="Proteomes" id="UP001428341">
    <property type="component" value="Unassembled WGS sequence"/>
</dbReference>